<dbReference type="AlphaFoldDB" id="A0A9P9FVH8"/>
<dbReference type="EMBL" id="JAGMUV010000001">
    <property type="protein sequence ID" value="KAH7176806.1"/>
    <property type="molecule type" value="Genomic_DNA"/>
</dbReference>
<feature type="non-terminal residue" evidence="2">
    <location>
        <position position="1"/>
    </location>
</feature>
<evidence type="ECO:0000256" key="1">
    <source>
        <dbReference type="SAM" id="MobiDB-lite"/>
    </source>
</evidence>
<dbReference type="Proteomes" id="UP000738349">
    <property type="component" value="Unassembled WGS sequence"/>
</dbReference>
<evidence type="ECO:0000313" key="3">
    <source>
        <dbReference type="Proteomes" id="UP000738349"/>
    </source>
</evidence>
<feature type="region of interest" description="Disordered" evidence="1">
    <location>
        <begin position="21"/>
        <end position="79"/>
    </location>
</feature>
<gene>
    <name evidence="2" type="ORF">EDB81DRAFT_602076</name>
</gene>
<feature type="non-terminal residue" evidence="2">
    <location>
        <position position="304"/>
    </location>
</feature>
<keyword evidence="3" id="KW-1185">Reference proteome</keyword>
<sequence length="304" mass="34465">DTSVPVPRGFLDVPVVDPAMAKDVQRRVLRPRSVRRSQRHASDSGLDTSVASTNEKGAADSASKKDTKTQATRSAITRSAAASAMEKLPNLGPKAINRIHEQILRPLRAKPTLKDFEPIVLDVPRRIQSKEIICLRDLEKTLIFMAPEMTKDAVLYLHFCLTSIRCIQATVEYLSDREQARLEDRPYTNGYFIDLKDQVRKYYRQLVAAKDGPEDMDVDAYVPNFVPLDHPTNFPPRADEIRLAELVRARKDGSYISMATGKPVDVTDSPIKMKRSLSQQRENEEEIMRWMARCKENDNNQKAA</sequence>
<evidence type="ECO:0000313" key="2">
    <source>
        <dbReference type="EMBL" id="KAH7176806.1"/>
    </source>
</evidence>
<comment type="caution">
    <text evidence="2">The sequence shown here is derived from an EMBL/GenBank/DDBJ whole genome shotgun (WGS) entry which is preliminary data.</text>
</comment>
<reference evidence="2" key="1">
    <citation type="journal article" date="2021" name="Nat. Commun.">
        <title>Genetic determinants of endophytism in the Arabidopsis root mycobiome.</title>
        <authorList>
            <person name="Mesny F."/>
            <person name="Miyauchi S."/>
            <person name="Thiergart T."/>
            <person name="Pickel B."/>
            <person name="Atanasova L."/>
            <person name="Karlsson M."/>
            <person name="Huettel B."/>
            <person name="Barry K.W."/>
            <person name="Haridas S."/>
            <person name="Chen C."/>
            <person name="Bauer D."/>
            <person name="Andreopoulos W."/>
            <person name="Pangilinan J."/>
            <person name="LaButti K."/>
            <person name="Riley R."/>
            <person name="Lipzen A."/>
            <person name="Clum A."/>
            <person name="Drula E."/>
            <person name="Henrissat B."/>
            <person name="Kohler A."/>
            <person name="Grigoriev I.V."/>
            <person name="Martin F.M."/>
            <person name="Hacquard S."/>
        </authorList>
    </citation>
    <scope>NUCLEOTIDE SEQUENCE</scope>
    <source>
        <strain evidence="2">MPI-CAGE-AT-0147</strain>
    </source>
</reference>
<protein>
    <submittedName>
        <fullName evidence="2">Uncharacterized protein</fullName>
    </submittedName>
</protein>
<organism evidence="2 3">
    <name type="scientific">Dactylonectria macrodidyma</name>
    <dbReference type="NCBI Taxonomy" id="307937"/>
    <lineage>
        <taxon>Eukaryota</taxon>
        <taxon>Fungi</taxon>
        <taxon>Dikarya</taxon>
        <taxon>Ascomycota</taxon>
        <taxon>Pezizomycotina</taxon>
        <taxon>Sordariomycetes</taxon>
        <taxon>Hypocreomycetidae</taxon>
        <taxon>Hypocreales</taxon>
        <taxon>Nectriaceae</taxon>
        <taxon>Dactylonectria</taxon>
    </lineage>
</organism>
<feature type="compositionally biased region" description="Polar residues" evidence="1">
    <location>
        <begin position="45"/>
        <end position="55"/>
    </location>
</feature>
<dbReference type="OrthoDB" id="9368434at2759"/>
<accession>A0A9P9FVH8</accession>
<proteinExistence type="predicted"/>
<feature type="compositionally biased region" description="Basic residues" evidence="1">
    <location>
        <begin position="27"/>
        <end position="39"/>
    </location>
</feature>
<name>A0A9P9FVH8_9HYPO</name>